<dbReference type="SMART" id="SM00741">
    <property type="entry name" value="SapB"/>
    <property type="match status" value="1"/>
</dbReference>
<sequence>MSIVVSKWSVVMELMLVAIVPVTHQSVNGGTNCATCSVIVALVEQFSEFHNTSIVTTLEKLCSFLPTEIKPLCNLAVKTLGPALIQLNLAVKTLGPALIQLIVNGADPDVACHALKFCHTDPGQPTCHSMLPPSAASLNEWQFQQRVDAARQSIIPLLQKSNFKLGVDICDVPGIKEICDWIKKTVANHIPAVDLDKDGFSTYYSLRGTAWRGKDCSDDFNYVYPGVIPKDGDDIMDSNCNGIYGVNLTSKKTYEDELCTNYQPRGVAVLGDSVGAHFHLPPQWFDATIISEKAFTNAVMIIENEIDWPMMSTTTGYGTNEWPDVITGPVDSIYLRLRQRNRCNHRDYQNIAANGERSSSVNNIVKTLSRNAQNDRPMVVFYALVGNDVCNGHPDTFDHMTTPAEMYNNTMQTLDYLAKVLPNNSHVVLIGLADGRVLFDNMGPRIHPTSTYWGTFTYGKFYDYMNCLQISPCMGWMNTNQTMRDLTTKRAQELSAVLSNISQTQKGRFSNFDLYFLDNPINQAIKKWVAQGGQAWQLIEPVDGFHDNQMGQAFVAGVIWDDLMAMSPDIFGPVNPNNDQIGNLFGDQGGY</sequence>
<accession>A0AAD8F1A0</accession>
<dbReference type="Gene3D" id="3.40.50.1110">
    <property type="entry name" value="SGNH hydrolase"/>
    <property type="match status" value="1"/>
</dbReference>
<dbReference type="SUPFAM" id="SSF52266">
    <property type="entry name" value="SGNH hydrolase"/>
    <property type="match status" value="1"/>
</dbReference>
<feature type="signal peptide" evidence="2">
    <location>
        <begin position="1"/>
        <end position="25"/>
    </location>
</feature>
<dbReference type="InterPro" id="IPR039676">
    <property type="entry name" value="AOAH"/>
</dbReference>
<evidence type="ECO:0000259" key="3">
    <source>
        <dbReference type="PROSITE" id="PS50015"/>
    </source>
</evidence>
<dbReference type="GO" id="GO:0005509">
    <property type="term" value="F:calcium ion binding"/>
    <property type="evidence" value="ECO:0007669"/>
    <property type="project" value="TreeGrafter"/>
</dbReference>
<dbReference type="GO" id="GO:0009104">
    <property type="term" value="P:lipopolysaccharide catabolic process"/>
    <property type="evidence" value="ECO:0007669"/>
    <property type="project" value="TreeGrafter"/>
</dbReference>
<reference evidence="4" key="2">
    <citation type="submission" date="2023-04" db="EMBL/GenBank/DDBJ databases">
        <authorList>
            <person name="Bu L."/>
            <person name="Lu L."/>
            <person name="Laidemitt M.R."/>
            <person name="Zhang S.M."/>
            <person name="Mutuku M."/>
            <person name="Mkoji G."/>
            <person name="Steinauer M."/>
            <person name="Loker E.S."/>
        </authorList>
    </citation>
    <scope>NUCLEOTIDE SEQUENCE</scope>
    <source>
        <strain evidence="4">KasaAsao</strain>
        <tissue evidence="4">Whole Snail</tissue>
    </source>
</reference>
<keyword evidence="2" id="KW-0732">Signal</keyword>
<feature type="chain" id="PRO_5041897622" evidence="2">
    <location>
        <begin position="26"/>
        <end position="591"/>
    </location>
</feature>
<dbReference type="InterPro" id="IPR011001">
    <property type="entry name" value="Saposin-like"/>
</dbReference>
<keyword evidence="1" id="KW-1015">Disulfide bond</keyword>
<dbReference type="SUPFAM" id="SSF47862">
    <property type="entry name" value="Saposin"/>
    <property type="match status" value="1"/>
</dbReference>
<dbReference type="GO" id="GO:0050528">
    <property type="term" value="F:acyloxyacyl hydrolase activity"/>
    <property type="evidence" value="ECO:0007669"/>
    <property type="project" value="InterPro"/>
</dbReference>
<dbReference type="InterPro" id="IPR008139">
    <property type="entry name" value="SaposinB_dom"/>
</dbReference>
<organism evidence="4 5">
    <name type="scientific">Biomphalaria pfeifferi</name>
    <name type="common">Bloodfluke planorb</name>
    <name type="synonym">Freshwater snail</name>
    <dbReference type="NCBI Taxonomy" id="112525"/>
    <lineage>
        <taxon>Eukaryota</taxon>
        <taxon>Metazoa</taxon>
        <taxon>Spiralia</taxon>
        <taxon>Lophotrochozoa</taxon>
        <taxon>Mollusca</taxon>
        <taxon>Gastropoda</taxon>
        <taxon>Heterobranchia</taxon>
        <taxon>Euthyneura</taxon>
        <taxon>Panpulmonata</taxon>
        <taxon>Hygrophila</taxon>
        <taxon>Lymnaeoidea</taxon>
        <taxon>Planorbidae</taxon>
        <taxon>Biomphalaria</taxon>
    </lineage>
</organism>
<evidence type="ECO:0000313" key="4">
    <source>
        <dbReference type="EMBL" id="KAK0046369.1"/>
    </source>
</evidence>
<evidence type="ECO:0000256" key="2">
    <source>
        <dbReference type="SAM" id="SignalP"/>
    </source>
</evidence>
<dbReference type="Pfam" id="PF00657">
    <property type="entry name" value="Lipase_GDSL"/>
    <property type="match status" value="1"/>
</dbReference>
<name>A0AAD8F1A0_BIOPF</name>
<dbReference type="AlphaFoldDB" id="A0AAD8F1A0"/>
<gene>
    <name evidence="4" type="ORF">Bpfe_024159</name>
</gene>
<evidence type="ECO:0000256" key="1">
    <source>
        <dbReference type="ARBA" id="ARBA00023157"/>
    </source>
</evidence>
<dbReference type="Pfam" id="PF20825">
    <property type="entry name" value="Saposin"/>
    <property type="match status" value="2"/>
</dbReference>
<reference evidence="4" key="1">
    <citation type="journal article" date="2023" name="PLoS Negl. Trop. Dis.">
        <title>A genome sequence for Biomphalaria pfeifferi, the major vector snail for the human-infecting parasite Schistosoma mansoni.</title>
        <authorList>
            <person name="Bu L."/>
            <person name="Lu L."/>
            <person name="Laidemitt M.R."/>
            <person name="Zhang S.M."/>
            <person name="Mutuku M."/>
            <person name="Mkoji G."/>
            <person name="Steinauer M."/>
            <person name="Loker E.S."/>
        </authorList>
    </citation>
    <scope>NUCLEOTIDE SEQUENCE</scope>
    <source>
        <strain evidence="4">KasaAsao</strain>
    </source>
</reference>
<dbReference type="PANTHER" id="PTHR15010:SF0">
    <property type="entry name" value="ACYLOXYACYL HYDROLASE"/>
    <property type="match status" value="1"/>
</dbReference>
<comment type="caution">
    <text evidence="4">The sequence shown here is derived from an EMBL/GenBank/DDBJ whole genome shotgun (WGS) entry which is preliminary data.</text>
</comment>
<dbReference type="EMBL" id="JASAOG010000166">
    <property type="protein sequence ID" value="KAK0046369.1"/>
    <property type="molecule type" value="Genomic_DNA"/>
</dbReference>
<feature type="domain" description="Saposin B-type" evidence="3">
    <location>
        <begin position="29"/>
        <end position="122"/>
    </location>
</feature>
<proteinExistence type="predicted"/>
<keyword evidence="5" id="KW-1185">Reference proteome</keyword>
<dbReference type="InterPro" id="IPR048593">
    <property type="entry name" value="AOAH_Saposin_N"/>
</dbReference>
<dbReference type="PROSITE" id="PS50015">
    <property type="entry name" value="SAP_B"/>
    <property type="match status" value="1"/>
</dbReference>
<dbReference type="Proteomes" id="UP001233172">
    <property type="component" value="Unassembled WGS sequence"/>
</dbReference>
<keyword evidence="4" id="KW-0378">Hydrolase</keyword>
<dbReference type="Gene3D" id="1.10.225.10">
    <property type="entry name" value="Saposin-like"/>
    <property type="match status" value="1"/>
</dbReference>
<dbReference type="InterPro" id="IPR001087">
    <property type="entry name" value="GDSL"/>
</dbReference>
<dbReference type="InterPro" id="IPR036514">
    <property type="entry name" value="SGNH_hydro_sf"/>
</dbReference>
<evidence type="ECO:0000313" key="5">
    <source>
        <dbReference type="Proteomes" id="UP001233172"/>
    </source>
</evidence>
<dbReference type="PANTHER" id="PTHR15010">
    <property type="entry name" value="ACYLOXYACYL HYDROLASE"/>
    <property type="match status" value="1"/>
</dbReference>
<protein>
    <submittedName>
        <fullName evidence="4">Acyloxyacyl hydrolase</fullName>
    </submittedName>
</protein>